<accession>A0AAX6EI47</accession>
<evidence type="ECO:0000313" key="2">
    <source>
        <dbReference type="Proteomes" id="UP001140949"/>
    </source>
</evidence>
<dbReference type="AlphaFoldDB" id="A0AAX6EI47"/>
<keyword evidence="2" id="KW-1185">Reference proteome</keyword>
<gene>
    <name evidence="1" type="ORF">M6B38_189100</name>
</gene>
<name>A0AAX6EI47_IRIPA</name>
<organism evidence="1 2">
    <name type="scientific">Iris pallida</name>
    <name type="common">Sweet iris</name>
    <dbReference type="NCBI Taxonomy" id="29817"/>
    <lineage>
        <taxon>Eukaryota</taxon>
        <taxon>Viridiplantae</taxon>
        <taxon>Streptophyta</taxon>
        <taxon>Embryophyta</taxon>
        <taxon>Tracheophyta</taxon>
        <taxon>Spermatophyta</taxon>
        <taxon>Magnoliopsida</taxon>
        <taxon>Liliopsida</taxon>
        <taxon>Asparagales</taxon>
        <taxon>Iridaceae</taxon>
        <taxon>Iridoideae</taxon>
        <taxon>Irideae</taxon>
        <taxon>Iris</taxon>
    </lineage>
</organism>
<reference evidence="1" key="1">
    <citation type="journal article" date="2023" name="GigaByte">
        <title>Genome assembly of the bearded iris, Iris pallida Lam.</title>
        <authorList>
            <person name="Bruccoleri R.E."/>
            <person name="Oakeley E.J."/>
            <person name="Faust A.M.E."/>
            <person name="Altorfer M."/>
            <person name="Dessus-Babus S."/>
            <person name="Burckhardt D."/>
            <person name="Oertli M."/>
            <person name="Naumann U."/>
            <person name="Petersen F."/>
            <person name="Wong J."/>
        </authorList>
    </citation>
    <scope>NUCLEOTIDE SEQUENCE</scope>
    <source>
        <strain evidence="1">GSM-AAB239-AS_SAM_17_03QT</strain>
    </source>
</reference>
<dbReference type="EMBL" id="JANAVB010036419">
    <property type="protein sequence ID" value="KAJ6803621.1"/>
    <property type="molecule type" value="Genomic_DNA"/>
</dbReference>
<reference evidence="1" key="2">
    <citation type="submission" date="2023-04" db="EMBL/GenBank/DDBJ databases">
        <authorList>
            <person name="Bruccoleri R.E."/>
            <person name="Oakeley E.J."/>
            <person name="Faust A.-M."/>
            <person name="Dessus-Babus S."/>
            <person name="Altorfer M."/>
            <person name="Burckhardt D."/>
            <person name="Oertli M."/>
            <person name="Naumann U."/>
            <person name="Petersen F."/>
            <person name="Wong J."/>
        </authorList>
    </citation>
    <scope>NUCLEOTIDE SEQUENCE</scope>
    <source>
        <strain evidence="1">GSM-AAB239-AS_SAM_17_03QT</strain>
        <tissue evidence="1">Leaf</tissue>
    </source>
</reference>
<protein>
    <submittedName>
        <fullName evidence="1">Uncharacterized protein</fullName>
    </submittedName>
</protein>
<dbReference type="Proteomes" id="UP001140949">
    <property type="component" value="Unassembled WGS sequence"/>
</dbReference>
<sequence>MAPLHGRVRRCAFFSGDNDRISALLDLFFCIDRSDQRRLVDLIDLVLNRSTLGSIDNRRQYSQNSFNSNLSIMILDYLIDLFFRFNAIRSTLILVIDPCSMFLI</sequence>
<evidence type="ECO:0000313" key="1">
    <source>
        <dbReference type="EMBL" id="KAJ6803621.1"/>
    </source>
</evidence>
<comment type="caution">
    <text evidence="1">The sequence shown here is derived from an EMBL/GenBank/DDBJ whole genome shotgun (WGS) entry which is preliminary data.</text>
</comment>
<proteinExistence type="predicted"/>